<proteinExistence type="evidence at transcript level"/>
<keyword evidence="6 9" id="KW-0675">Receptor</keyword>
<name>A0A5C0E2M4_GALME</name>
<dbReference type="InterPro" id="IPR052192">
    <property type="entry name" value="Insect_Ionotropic_Sensory_Rcpt"/>
</dbReference>
<evidence type="ECO:0000256" key="4">
    <source>
        <dbReference type="ARBA" id="ARBA00022989"/>
    </source>
</evidence>
<evidence type="ECO:0000313" key="9">
    <source>
        <dbReference type="EMBL" id="QEI46861.1"/>
    </source>
</evidence>
<evidence type="ECO:0000256" key="2">
    <source>
        <dbReference type="ARBA" id="ARBA00022475"/>
    </source>
</evidence>
<comment type="subcellular location">
    <subcellularLocation>
        <location evidence="1">Cell membrane</location>
        <topology evidence="1">Multi-pass membrane protein</topology>
    </subcellularLocation>
</comment>
<accession>A0A5C0E2M4</accession>
<keyword evidence="2" id="KW-1003">Cell membrane</keyword>
<dbReference type="GO" id="GO:0005886">
    <property type="term" value="C:plasma membrane"/>
    <property type="evidence" value="ECO:0007669"/>
    <property type="project" value="UniProtKB-SubCell"/>
</dbReference>
<feature type="transmembrane region" description="Helical" evidence="8">
    <location>
        <begin position="313"/>
        <end position="338"/>
    </location>
</feature>
<evidence type="ECO:0000256" key="3">
    <source>
        <dbReference type="ARBA" id="ARBA00022692"/>
    </source>
</evidence>
<evidence type="ECO:0000256" key="6">
    <source>
        <dbReference type="ARBA" id="ARBA00023170"/>
    </source>
</evidence>
<keyword evidence="4 8" id="KW-1133">Transmembrane helix</keyword>
<dbReference type="AlphaFoldDB" id="A0A5C0E2M4"/>
<keyword evidence="5 8" id="KW-0472">Membrane</keyword>
<feature type="transmembrane region" description="Helical" evidence="8">
    <location>
        <begin position="560"/>
        <end position="578"/>
    </location>
</feature>
<organism evidence="9">
    <name type="scientific">Galleria mellonella</name>
    <name type="common">Greater wax moth</name>
    <dbReference type="NCBI Taxonomy" id="7137"/>
    <lineage>
        <taxon>Eukaryota</taxon>
        <taxon>Metazoa</taxon>
        <taxon>Ecdysozoa</taxon>
        <taxon>Arthropoda</taxon>
        <taxon>Hexapoda</taxon>
        <taxon>Insecta</taxon>
        <taxon>Pterygota</taxon>
        <taxon>Neoptera</taxon>
        <taxon>Endopterygota</taxon>
        <taxon>Lepidoptera</taxon>
        <taxon>Glossata</taxon>
        <taxon>Ditrysia</taxon>
        <taxon>Pyraloidea</taxon>
        <taxon>Pyralidae</taxon>
        <taxon>Galleriinae</taxon>
        <taxon>Galleria</taxon>
    </lineage>
</organism>
<evidence type="ECO:0000256" key="8">
    <source>
        <dbReference type="SAM" id="Phobius"/>
    </source>
</evidence>
<protein>
    <submittedName>
        <fullName evidence="9">Ionotropic receptor 7d</fullName>
    </submittedName>
</protein>
<dbReference type="PANTHER" id="PTHR42643">
    <property type="entry name" value="IONOTROPIC RECEPTOR 20A-RELATED"/>
    <property type="match status" value="1"/>
</dbReference>
<reference evidence="9" key="1">
    <citation type="submission" date="2019-02" db="EMBL/GenBank/DDBJ databases">
        <title>Identification of putative ionotropic receptor genes from the antennae of Galleria mellonella.</title>
        <authorList>
            <person name="Liu S."/>
            <person name="Jiang X.-C."/>
            <person name="Jiang X.-Y."/>
        </authorList>
    </citation>
    <scope>NUCLEOTIDE SEQUENCE</scope>
    <source>
        <strain evidence="9">HF</strain>
    </source>
</reference>
<keyword evidence="7" id="KW-0325">Glycoprotein</keyword>
<evidence type="ECO:0000256" key="1">
    <source>
        <dbReference type="ARBA" id="ARBA00004651"/>
    </source>
</evidence>
<evidence type="ECO:0000256" key="5">
    <source>
        <dbReference type="ARBA" id="ARBA00023136"/>
    </source>
</evidence>
<dbReference type="SUPFAM" id="SSF53850">
    <property type="entry name" value="Periplasmic binding protein-like II"/>
    <property type="match status" value="1"/>
</dbReference>
<dbReference type="Gene3D" id="3.40.190.10">
    <property type="entry name" value="Periplasmic binding protein-like II"/>
    <property type="match status" value="1"/>
</dbReference>
<dbReference type="PANTHER" id="PTHR42643:SF30">
    <property type="entry name" value="IONOTROPIC RECEPTOR 40A-RELATED"/>
    <property type="match status" value="1"/>
</dbReference>
<dbReference type="EMBL" id="MK562532">
    <property type="protein sequence ID" value="QEI46861.1"/>
    <property type="molecule type" value="mRNA"/>
</dbReference>
<evidence type="ECO:0000256" key="7">
    <source>
        <dbReference type="ARBA" id="ARBA00023180"/>
    </source>
</evidence>
<keyword evidence="3 8" id="KW-0812">Transmembrane</keyword>
<feature type="transmembrane region" description="Helical" evidence="8">
    <location>
        <begin position="382"/>
        <end position="400"/>
    </location>
</feature>
<sequence length="589" mass="68486">MFVATESNLNGILPSEQYTWTKLAKSAAKIAFHNFDWRYVTLVIFNSSMFYGVQTFISSYERSQIIVNDFVYRRHTRKTQQYVLFSADITEIMNTLDWMKSQKFDNTGKYLIICESEIDARCDEEEAANIFWSHKIINVVFLKHKSRSKEINGYVYNFNEDCHSIKPYKLDILNTCLNINETKCSQMFPVKLTNLHRCPIIVSTFVRPPYMNIVDGNPKGADGDLLLLIADGINATLVMMTPRRGNGWGSLRKDGNWTGSLADVYENFANFSMTSAAVTLARFTNFQMSIDYHSTKIVWITHRASLKPSSLKLLYPFQLSTQVAVLISFTFVIFCAVFMRSQFWRRLNQSMNLYKPRYGVIFYSWVICMGLPATKLPVNRSAMSIVILWMWYCIMLRTVYQAFLMQVLQKNYYFKEFETIEEAYAAHYRFGGGLALKDYYTDYPLVYDRWNEVNISDIIPVLYKLSDGLQFVIAMNMETAITIIRNHNIKARILSQKVVISPAVIFFKKFSPLVKPINRVLRRLIESGFSDKSYKDHVNLKISRNIKNAHQPITTDHYTGCYVILLFGWILSIILFIVELCLGKMHWHI</sequence>
<feature type="transmembrane region" description="Helical" evidence="8">
    <location>
        <begin position="358"/>
        <end position="376"/>
    </location>
</feature>